<proteinExistence type="predicted"/>
<sequence>MLERFESLHISQSVPISEIMQKSEIDDNGFFEALATRYAANHSSRNTCCI</sequence>
<name>A0A7W6R355_9HYPH</name>
<dbReference type="EMBL" id="JACIFY010000008">
    <property type="protein sequence ID" value="MBB4235981.1"/>
    <property type="molecule type" value="Genomic_DNA"/>
</dbReference>
<evidence type="ECO:0000313" key="1">
    <source>
        <dbReference type="EMBL" id="MBB4235981.1"/>
    </source>
</evidence>
<reference evidence="1 2" key="1">
    <citation type="submission" date="2020-08" db="EMBL/GenBank/DDBJ databases">
        <title>Genomic Encyclopedia of Type Strains, Phase IV (KMG-V): Genome sequencing to study the core and pangenomes of soil and plant-associated prokaryotes.</title>
        <authorList>
            <person name="Whitman W."/>
        </authorList>
    </citation>
    <scope>NUCLEOTIDE SEQUENCE [LARGE SCALE GENOMIC DNA]</scope>
    <source>
        <strain evidence="1 2">SEMIA 4089</strain>
    </source>
</reference>
<accession>A0A7W6R355</accession>
<dbReference type="AlphaFoldDB" id="A0A7W6R355"/>
<evidence type="ECO:0000313" key="2">
    <source>
        <dbReference type="Proteomes" id="UP000540909"/>
    </source>
</evidence>
<dbReference type="Proteomes" id="UP000540909">
    <property type="component" value="Unassembled WGS sequence"/>
</dbReference>
<protein>
    <submittedName>
        <fullName evidence="1">Uncharacterized protein</fullName>
    </submittedName>
</protein>
<gene>
    <name evidence="1" type="ORF">GGD57_002556</name>
</gene>
<organism evidence="1 2">
    <name type="scientific">Rhizobium esperanzae</name>
    <dbReference type="NCBI Taxonomy" id="1967781"/>
    <lineage>
        <taxon>Bacteria</taxon>
        <taxon>Pseudomonadati</taxon>
        <taxon>Pseudomonadota</taxon>
        <taxon>Alphaproteobacteria</taxon>
        <taxon>Hyphomicrobiales</taxon>
        <taxon>Rhizobiaceae</taxon>
        <taxon>Rhizobium/Agrobacterium group</taxon>
        <taxon>Rhizobium</taxon>
    </lineage>
</organism>
<comment type="caution">
    <text evidence="1">The sequence shown here is derived from an EMBL/GenBank/DDBJ whole genome shotgun (WGS) entry which is preliminary data.</text>
</comment>